<dbReference type="OrthoDB" id="4153178at2759"/>
<feature type="region of interest" description="Disordered" evidence="1">
    <location>
        <begin position="194"/>
        <end position="239"/>
    </location>
</feature>
<keyword evidence="2" id="KW-1133">Transmembrane helix</keyword>
<feature type="region of interest" description="Disordered" evidence="1">
    <location>
        <begin position="1"/>
        <end position="61"/>
    </location>
</feature>
<protein>
    <submittedName>
        <fullName evidence="3">Serine-rich protein, putative</fullName>
    </submittedName>
</protein>
<feature type="compositionally biased region" description="Basic and acidic residues" evidence="1">
    <location>
        <begin position="582"/>
        <end position="597"/>
    </location>
</feature>
<dbReference type="InParanoid" id="B8MSP7"/>
<dbReference type="Proteomes" id="UP000001745">
    <property type="component" value="Unassembled WGS sequence"/>
</dbReference>
<accession>B8MSP7</accession>
<dbReference type="eggNOG" id="ENOG502S8T0">
    <property type="taxonomic scope" value="Eukaryota"/>
</dbReference>
<feature type="compositionally biased region" description="Low complexity" evidence="1">
    <location>
        <begin position="353"/>
        <end position="363"/>
    </location>
</feature>
<organism evidence="3 4">
    <name type="scientific">Talaromyces stipitatus (strain ATCC 10500 / CBS 375.48 / QM 6759 / NRRL 1006)</name>
    <name type="common">Penicillium stipitatum</name>
    <dbReference type="NCBI Taxonomy" id="441959"/>
    <lineage>
        <taxon>Eukaryota</taxon>
        <taxon>Fungi</taxon>
        <taxon>Dikarya</taxon>
        <taxon>Ascomycota</taxon>
        <taxon>Pezizomycotina</taxon>
        <taxon>Eurotiomycetes</taxon>
        <taxon>Eurotiomycetidae</taxon>
        <taxon>Eurotiales</taxon>
        <taxon>Trichocomaceae</taxon>
        <taxon>Talaromyces</taxon>
        <taxon>Talaromyces sect. Talaromyces</taxon>
    </lineage>
</organism>
<keyword evidence="4" id="KW-1185">Reference proteome</keyword>
<dbReference type="VEuPathDB" id="FungiDB:TSTA_005420"/>
<dbReference type="OMA" id="HSWSPHL"/>
<feature type="region of interest" description="Disordered" evidence="1">
    <location>
        <begin position="536"/>
        <end position="642"/>
    </location>
</feature>
<dbReference type="STRING" id="441959.B8MSP7"/>
<dbReference type="AlphaFoldDB" id="B8MSP7"/>
<dbReference type="GeneID" id="8105516"/>
<name>B8MSP7_TALSN</name>
<dbReference type="HOGENOM" id="CLU_018448_0_0_1"/>
<evidence type="ECO:0000256" key="2">
    <source>
        <dbReference type="SAM" id="Phobius"/>
    </source>
</evidence>
<feature type="transmembrane region" description="Helical" evidence="2">
    <location>
        <begin position="666"/>
        <end position="686"/>
    </location>
</feature>
<dbReference type="EMBL" id="EQ962660">
    <property type="protein sequence ID" value="EED12505.1"/>
    <property type="molecule type" value="Genomic_DNA"/>
</dbReference>
<feature type="compositionally biased region" description="Polar residues" evidence="1">
    <location>
        <begin position="317"/>
        <end position="330"/>
    </location>
</feature>
<feature type="compositionally biased region" description="Basic and acidic residues" evidence="1">
    <location>
        <begin position="96"/>
        <end position="105"/>
    </location>
</feature>
<feature type="transmembrane region" description="Helical" evidence="2">
    <location>
        <begin position="731"/>
        <end position="753"/>
    </location>
</feature>
<reference evidence="4" key="1">
    <citation type="journal article" date="2015" name="Genome Announc.">
        <title>Genome sequence of the AIDS-associated pathogen Penicillium marneffei (ATCC18224) and its near taxonomic relative Talaromyces stipitatus (ATCC10500).</title>
        <authorList>
            <person name="Nierman W.C."/>
            <person name="Fedorova-Abrams N.D."/>
            <person name="Andrianopoulos A."/>
        </authorList>
    </citation>
    <scope>NUCLEOTIDE SEQUENCE [LARGE SCALE GENOMIC DNA]</scope>
    <source>
        <strain evidence="4">ATCC 10500 / CBS 375.48 / QM 6759 / NRRL 1006</strain>
    </source>
</reference>
<feature type="compositionally biased region" description="Polar residues" evidence="1">
    <location>
        <begin position="338"/>
        <end position="352"/>
    </location>
</feature>
<sequence>MSRPSSSVSPRRRPLHERTPSQTNSNEASPGRRSKRRDDIDFYSSTPYPTKPAQVLLPRPGIGQDYALHGAYGVSDVSLVSTETDHTATAPVNVVDHAEHQRRDVSGSSTWDFSSSVDLGYSSQVWDNDPQSSLSSFPTPLIPSDDDNYDAGGVDVAYEDKATSRLQTGMQQQQQQYHHDIYGGEFTEDILREPEDEHEDEEDVIALPGPPRASIKPVRDSSPANESVEEYSSSSENFVTYDQTSSPNVVPIGAPSSPNFVSLGSSSPNLVTYGSSSPVAGGMNHRSDSTSSSSNSMGTVIHRHNNATGWPIPVSAGASSQPASFTSSPPEQLLRGYQSASSLALSGGETQLSRSRTTSTGSGRSDKSLSDTASAVVQYPQIRAPSYASSYAESSIQPAPLQVRRPSRSISERSVTRWNPTLSPVPAQSVPDPSTPASDANAERKQGLGLISASKSASTIWRVEENDEHLDSVSNLPRSTLRHIPSSLIGSTESRPGSSSSTNGFLNVLPNWVRLYYLGNNSQLVQNAAMSILESSRPSTAASRPPSPHRYISQNPNPIGAVSRPRRHPSNEKAVPAPIRVVSDHPADPRSHWKPMPEEQQQQQDQIEESAEATGGNTSTQRPFAKASSPHLHPDKSHPNPRYTWVAPSLDSRQEPTLGRRNIQKYAFCLGFVFPLMWIIAAFLPLPPQPKPIDEEQQDAVVSQPGAQYRIAQYEKKRYQNARWWRNVNRVMIPVGISIIAIIVVLAAVGTTVGL</sequence>
<evidence type="ECO:0000313" key="3">
    <source>
        <dbReference type="EMBL" id="EED12505.1"/>
    </source>
</evidence>
<gene>
    <name evidence="3" type="ORF">TSTA_005420</name>
</gene>
<feature type="region of interest" description="Disordered" evidence="1">
    <location>
        <begin position="89"/>
        <end position="111"/>
    </location>
</feature>
<feature type="region of interest" description="Disordered" evidence="1">
    <location>
        <begin position="391"/>
        <end position="445"/>
    </location>
</feature>
<keyword evidence="2" id="KW-0472">Membrane</keyword>
<evidence type="ECO:0000256" key="1">
    <source>
        <dbReference type="SAM" id="MobiDB-lite"/>
    </source>
</evidence>
<keyword evidence="2" id="KW-0812">Transmembrane</keyword>
<proteinExistence type="predicted"/>
<dbReference type="RefSeq" id="XP_002488159.1">
    <property type="nucleotide sequence ID" value="XM_002488114.1"/>
</dbReference>
<feature type="region of interest" description="Disordered" evidence="1">
    <location>
        <begin position="274"/>
        <end position="372"/>
    </location>
</feature>
<dbReference type="PhylomeDB" id="B8MSP7"/>
<evidence type="ECO:0000313" key="4">
    <source>
        <dbReference type="Proteomes" id="UP000001745"/>
    </source>
</evidence>